<dbReference type="AlphaFoldDB" id="A0A6H1ZYX7"/>
<proteinExistence type="predicted"/>
<accession>A0A6H1ZYX7</accession>
<dbReference type="Gene3D" id="1.10.443.10">
    <property type="entry name" value="Intergrase catalytic core"/>
    <property type="match status" value="1"/>
</dbReference>
<dbReference type="EMBL" id="MT141429">
    <property type="protein sequence ID" value="QJA61055.1"/>
    <property type="molecule type" value="Genomic_DNA"/>
</dbReference>
<dbReference type="InterPro" id="IPR050090">
    <property type="entry name" value="Tyrosine_recombinase_XerCD"/>
</dbReference>
<keyword evidence="1" id="KW-0238">DNA-binding</keyword>
<feature type="domain" description="Tyr recombinase" evidence="3">
    <location>
        <begin position="115"/>
        <end position="291"/>
    </location>
</feature>
<evidence type="ECO:0000259" key="3">
    <source>
        <dbReference type="PROSITE" id="PS51898"/>
    </source>
</evidence>
<evidence type="ECO:0000313" key="7">
    <source>
        <dbReference type="EMBL" id="QJH99445.1"/>
    </source>
</evidence>
<dbReference type="SUPFAM" id="SSF56349">
    <property type="entry name" value="DNA breaking-rejoining enzymes"/>
    <property type="match status" value="1"/>
</dbReference>
<dbReference type="PANTHER" id="PTHR30349:SF41">
    <property type="entry name" value="INTEGRASE_RECOMBINASE PROTEIN MJ0367-RELATED"/>
    <property type="match status" value="1"/>
</dbReference>
<organism evidence="4">
    <name type="scientific">viral metagenome</name>
    <dbReference type="NCBI Taxonomy" id="1070528"/>
    <lineage>
        <taxon>unclassified sequences</taxon>
        <taxon>metagenomes</taxon>
        <taxon>organismal metagenomes</taxon>
    </lineage>
</organism>
<dbReference type="GO" id="GO:0003677">
    <property type="term" value="F:DNA binding"/>
    <property type="evidence" value="ECO:0007669"/>
    <property type="project" value="UniProtKB-KW"/>
</dbReference>
<dbReference type="InterPro" id="IPR013762">
    <property type="entry name" value="Integrase-like_cat_sf"/>
</dbReference>
<reference evidence="4" key="1">
    <citation type="submission" date="2020-03" db="EMBL/GenBank/DDBJ databases">
        <title>The deep terrestrial virosphere.</title>
        <authorList>
            <person name="Holmfeldt K."/>
            <person name="Nilsson E."/>
            <person name="Simone D."/>
            <person name="Lopez-Fernandez M."/>
            <person name="Wu X."/>
            <person name="de Brujin I."/>
            <person name="Lundin D."/>
            <person name="Andersson A."/>
            <person name="Bertilsson S."/>
            <person name="Dopson M."/>
        </authorList>
    </citation>
    <scope>NUCLEOTIDE SEQUENCE</scope>
    <source>
        <strain evidence="6">MM415A00449</strain>
        <strain evidence="5">MM415B01001</strain>
        <strain evidence="4">TM448A02865</strain>
        <strain evidence="7">TM448B01591</strain>
    </source>
</reference>
<evidence type="ECO:0000256" key="1">
    <source>
        <dbReference type="ARBA" id="ARBA00023125"/>
    </source>
</evidence>
<keyword evidence="2" id="KW-0233">DNA recombination</keyword>
<evidence type="ECO:0000313" key="4">
    <source>
        <dbReference type="EMBL" id="QJA52662.1"/>
    </source>
</evidence>
<dbReference type="GO" id="GO:0006310">
    <property type="term" value="P:DNA recombination"/>
    <property type="evidence" value="ECO:0007669"/>
    <property type="project" value="UniProtKB-KW"/>
</dbReference>
<dbReference type="PROSITE" id="PS51898">
    <property type="entry name" value="TYR_RECOMBINASE"/>
    <property type="match status" value="1"/>
</dbReference>
<dbReference type="Pfam" id="PF00589">
    <property type="entry name" value="Phage_integrase"/>
    <property type="match status" value="1"/>
</dbReference>
<evidence type="ECO:0000313" key="6">
    <source>
        <dbReference type="EMBL" id="QJA82026.1"/>
    </source>
</evidence>
<protein>
    <submittedName>
        <fullName evidence="4">Putative site-specific tyrosine recombinase</fullName>
    </submittedName>
</protein>
<evidence type="ECO:0000256" key="2">
    <source>
        <dbReference type="ARBA" id="ARBA00023172"/>
    </source>
</evidence>
<dbReference type="EMBL" id="MT144358">
    <property type="protein sequence ID" value="QJA52662.1"/>
    <property type="molecule type" value="Genomic_DNA"/>
</dbReference>
<dbReference type="GO" id="GO:0015074">
    <property type="term" value="P:DNA integration"/>
    <property type="evidence" value="ECO:0007669"/>
    <property type="project" value="InterPro"/>
</dbReference>
<dbReference type="PANTHER" id="PTHR30349">
    <property type="entry name" value="PHAGE INTEGRASE-RELATED"/>
    <property type="match status" value="1"/>
</dbReference>
<name>A0A6H1ZYX7_9ZZZZ</name>
<dbReference type="Gene3D" id="1.10.150.130">
    <property type="match status" value="1"/>
</dbReference>
<evidence type="ECO:0000313" key="5">
    <source>
        <dbReference type="EMBL" id="QJA61055.1"/>
    </source>
</evidence>
<dbReference type="EMBL" id="MT142477">
    <property type="protein sequence ID" value="QJA82026.1"/>
    <property type="molecule type" value="Genomic_DNA"/>
</dbReference>
<dbReference type="CDD" id="cd00397">
    <property type="entry name" value="DNA_BRE_C"/>
    <property type="match status" value="1"/>
</dbReference>
<sequence length="302" mass="34860">MPDRTIYDYLCSDEVARLARNTQVLYSYTLDHMERFMAETQTLTPADMSRLHPPYKLESFDMPGFAAFLEKRKLSGKTVQQYLTCAKVFLNWAGYHVEYTYRVSNKEIQANKRKHLDRWFSEEEIDMCLQYDFPHSHELGLMFKAIIHVLIETGCRVGEVSNLKPDDLDLDEQYIIVHGKTEPRPVIISEETVEMIRNVLSEGRPLFRGGKLFPSTDAIKSAVAGMLKDLGLKSTSDGRGPHTFRHYVATYLYYTGGMDIDSIAFLLGDTVDTIRSKYLHPTPNMIKKRVLMAWGKWEEVRP</sequence>
<gene>
    <name evidence="6" type="ORF">MM415A00449_0023</name>
    <name evidence="5" type="ORF">MM415B01001_0020</name>
    <name evidence="4" type="ORF">TM448A02865_0001</name>
    <name evidence="7" type="ORF">TM448B01591_0010</name>
</gene>
<dbReference type="InterPro" id="IPR010998">
    <property type="entry name" value="Integrase_recombinase_N"/>
</dbReference>
<dbReference type="InterPro" id="IPR011010">
    <property type="entry name" value="DNA_brk_join_enz"/>
</dbReference>
<dbReference type="InterPro" id="IPR002104">
    <property type="entry name" value="Integrase_catalytic"/>
</dbReference>
<dbReference type="EMBL" id="MT144789">
    <property type="protein sequence ID" value="QJH99445.1"/>
    <property type="molecule type" value="Genomic_DNA"/>
</dbReference>